<reference evidence="2 3" key="1">
    <citation type="submission" date="2015-02" db="EMBL/GenBank/DDBJ databases">
        <title>Nostoc linckia genome annotation.</title>
        <authorList>
            <person name="Zhou Z."/>
        </authorList>
    </citation>
    <scope>NUCLEOTIDE SEQUENCE [LARGE SCALE GENOMIC DNA]</scope>
    <source>
        <strain evidence="3">z8</strain>
    </source>
</reference>
<dbReference type="InterPro" id="IPR000182">
    <property type="entry name" value="GNAT_dom"/>
</dbReference>
<evidence type="ECO:0000259" key="1">
    <source>
        <dbReference type="PROSITE" id="PS51186"/>
    </source>
</evidence>
<dbReference type="AlphaFoldDB" id="A0A9Q5ZEW2"/>
<dbReference type="Proteomes" id="UP000222310">
    <property type="component" value="Unassembled WGS sequence"/>
</dbReference>
<dbReference type="Gene3D" id="3.40.630.30">
    <property type="match status" value="1"/>
</dbReference>
<dbReference type="Pfam" id="PF13508">
    <property type="entry name" value="Acetyltransf_7"/>
    <property type="match status" value="1"/>
</dbReference>
<evidence type="ECO:0000313" key="3">
    <source>
        <dbReference type="Proteomes" id="UP000222310"/>
    </source>
</evidence>
<dbReference type="PROSITE" id="PS51186">
    <property type="entry name" value="GNAT"/>
    <property type="match status" value="1"/>
</dbReference>
<protein>
    <submittedName>
        <fullName evidence="2">GCN5 family acetyltransferase</fullName>
    </submittedName>
</protein>
<name>A0A9Q5ZEW2_NOSLI</name>
<proteinExistence type="predicted"/>
<dbReference type="CDD" id="cd04301">
    <property type="entry name" value="NAT_SF"/>
    <property type="match status" value="1"/>
</dbReference>
<dbReference type="RefSeq" id="WP_099068018.1">
    <property type="nucleotide sequence ID" value="NZ_LAHD01000012.1"/>
</dbReference>
<accession>A0A9Q5ZEW2</accession>
<comment type="caution">
    <text evidence="2">The sequence shown here is derived from an EMBL/GenBank/DDBJ whole genome shotgun (WGS) entry which is preliminary data.</text>
</comment>
<dbReference type="GO" id="GO:0016747">
    <property type="term" value="F:acyltransferase activity, transferring groups other than amino-acyl groups"/>
    <property type="evidence" value="ECO:0007669"/>
    <property type="project" value="InterPro"/>
</dbReference>
<dbReference type="EMBL" id="LAHD01000012">
    <property type="protein sequence ID" value="PHK05838.1"/>
    <property type="molecule type" value="Genomic_DNA"/>
</dbReference>
<feature type="domain" description="N-acetyltransferase" evidence="1">
    <location>
        <begin position="12"/>
        <end position="146"/>
    </location>
</feature>
<evidence type="ECO:0000313" key="2">
    <source>
        <dbReference type="EMBL" id="PHK05838.1"/>
    </source>
</evidence>
<organism evidence="2 3">
    <name type="scientific">Nostoc linckia z8</name>
    <dbReference type="NCBI Taxonomy" id="1628746"/>
    <lineage>
        <taxon>Bacteria</taxon>
        <taxon>Bacillati</taxon>
        <taxon>Cyanobacteriota</taxon>
        <taxon>Cyanophyceae</taxon>
        <taxon>Nostocales</taxon>
        <taxon>Nostocaceae</taxon>
        <taxon>Nostoc</taxon>
    </lineage>
</organism>
<dbReference type="SUPFAM" id="SSF55729">
    <property type="entry name" value="Acyl-CoA N-acyltransferases (Nat)"/>
    <property type="match status" value="1"/>
</dbReference>
<dbReference type="InterPro" id="IPR016181">
    <property type="entry name" value="Acyl_CoA_acyltransferase"/>
</dbReference>
<dbReference type="GeneID" id="57093192"/>
<sequence length="170" mass="19180">MNQNNVSLPSGCVLRKATSSDRWPIRLLVFSAKLDPTQLNWRQFWVIECDAYGGQSLRHLVACGQLRNFSGAQELGSLVVAPSWRGRGLGTLLTQHLINTATQPLYLECLGQRLADFYSRFGFVPISFADLPEFPKTKVSSALKDKFRFSQLAKKLLKVPVVFMEYRPNS</sequence>
<gene>
    <name evidence="2" type="ORF">VF08_06560</name>
</gene>